<keyword evidence="9" id="KW-0175">Coiled coil</keyword>
<dbReference type="Pfam" id="PF00270">
    <property type="entry name" value="DEAD"/>
    <property type="match status" value="1"/>
</dbReference>
<sequence length="597" mass="67448">MVKSLSWDEINCEIQPWLKEAVDIMGFATMTPVQASTIPMFSGNKDVVVESVTGSGKTLAFVMPILQNLSGGHISPFKMKRGHFFALIISPTRELSNQIFKVFNSFLTPFPEKEELIKCQLLVGTGASSVRDDLNHFLEYTPQILIGTPGRVQDFLKSSAVKTSSCEYLVLDEADKLLDMNFLKEVENILKLLPKQRRTGLFSATLRSAGNQIFKAGMTNPVKISVNSKSRNPESLHINYTLVPSDIKLDLLIHLLNTTKFKKCIVYLPTCVGVTYIYAFMKYLSKSGVLSDDLNVYSLHGKLQTSSRLKTLDTFSGTVSKSVLLTTDVAARGIDIPEIDFVLQLDPPHDAEVFLHRCGRTGRAEKEGRAIVFLNPGREEDYVRFLEVKNVSLSRVDFDINSLGQVLRKFRDWSLEDRARFEHGVKAYVAFIRYYSKHSAQSIFRLQNFDYIGVAKLYGLVRLPRMPEITKYLGDRTPDDGWLVDSPFDLDAIPYANKQMELARQQKIREAGVAADQKKQKRNQEKRNMAWSNKTAAKEAKAGRKVKMASKRKAIEEKIANEESSDDSDIQEDWKDLVRKNKKCKHSGEVQGAFSDL</sequence>
<gene>
    <name evidence="17" type="ORF">LAMI_0F12882G</name>
</gene>
<dbReference type="OrthoDB" id="7396459at2759"/>
<evidence type="ECO:0000259" key="16">
    <source>
        <dbReference type="PROSITE" id="PS51194"/>
    </source>
</evidence>
<dbReference type="SMART" id="SM00487">
    <property type="entry name" value="DEXDc"/>
    <property type="match status" value="1"/>
</dbReference>
<evidence type="ECO:0000313" key="18">
    <source>
        <dbReference type="Proteomes" id="UP000191024"/>
    </source>
</evidence>
<evidence type="ECO:0000256" key="13">
    <source>
        <dbReference type="RuleBase" id="RU365068"/>
    </source>
</evidence>
<keyword evidence="3" id="KW-0698">rRNA processing</keyword>
<protein>
    <recommendedName>
        <fullName evidence="13">ATP-dependent RNA helicase</fullName>
        <ecNumber evidence="13">3.6.4.13</ecNumber>
    </recommendedName>
</protein>
<dbReference type="InterPro" id="IPR000629">
    <property type="entry name" value="RNA-helicase_DEAD-box_CS"/>
</dbReference>
<evidence type="ECO:0000256" key="2">
    <source>
        <dbReference type="ARBA" id="ARBA00022517"/>
    </source>
</evidence>
<evidence type="ECO:0000256" key="3">
    <source>
        <dbReference type="ARBA" id="ARBA00022552"/>
    </source>
</evidence>
<comment type="catalytic activity">
    <reaction evidence="13">
        <text>ATP + H2O = ADP + phosphate + H(+)</text>
        <dbReference type="Rhea" id="RHEA:13065"/>
        <dbReference type="ChEBI" id="CHEBI:15377"/>
        <dbReference type="ChEBI" id="CHEBI:15378"/>
        <dbReference type="ChEBI" id="CHEBI:30616"/>
        <dbReference type="ChEBI" id="CHEBI:43474"/>
        <dbReference type="ChEBI" id="CHEBI:456216"/>
        <dbReference type="EC" id="3.6.4.13"/>
    </reaction>
</comment>
<keyword evidence="7 12" id="KW-0067">ATP-binding</keyword>
<evidence type="ECO:0000313" key="17">
    <source>
        <dbReference type="EMBL" id="SCU98074.1"/>
    </source>
</evidence>
<dbReference type="CDD" id="cd17960">
    <property type="entry name" value="DEADc_DDX55"/>
    <property type="match status" value="1"/>
</dbReference>
<dbReference type="Proteomes" id="UP000191024">
    <property type="component" value="Chromosome F"/>
</dbReference>
<dbReference type="GO" id="GO:0003724">
    <property type="term" value="F:RNA helicase activity"/>
    <property type="evidence" value="ECO:0007669"/>
    <property type="project" value="UniProtKB-EC"/>
</dbReference>
<evidence type="ECO:0000256" key="1">
    <source>
        <dbReference type="ARBA" id="ARBA00004604"/>
    </source>
</evidence>
<dbReference type="InterPro" id="IPR001650">
    <property type="entry name" value="Helicase_C-like"/>
</dbReference>
<evidence type="ECO:0000256" key="10">
    <source>
        <dbReference type="ARBA" id="ARBA00023242"/>
    </source>
</evidence>
<keyword evidence="10" id="KW-0539">Nucleus</keyword>
<keyword evidence="4 12" id="KW-0547">Nucleotide-binding</keyword>
<dbReference type="AlphaFoldDB" id="A0A1G4K3G3"/>
<dbReference type="STRING" id="1230905.A0A1G4K3G3"/>
<dbReference type="SMART" id="SM00490">
    <property type="entry name" value="HELICc"/>
    <property type="match status" value="1"/>
</dbReference>
<dbReference type="InterPro" id="IPR025313">
    <property type="entry name" value="SPB4-like_CTE"/>
</dbReference>
<keyword evidence="2" id="KW-0690">Ribosome biogenesis</keyword>
<dbReference type="PROSITE" id="PS00039">
    <property type="entry name" value="DEAD_ATP_HELICASE"/>
    <property type="match status" value="1"/>
</dbReference>
<feature type="compositionally biased region" description="Basic and acidic residues" evidence="14">
    <location>
        <begin position="516"/>
        <end position="528"/>
    </location>
</feature>
<name>A0A1G4K3G3_9SACH</name>
<evidence type="ECO:0000256" key="14">
    <source>
        <dbReference type="SAM" id="MobiDB-lite"/>
    </source>
</evidence>
<dbReference type="InterPro" id="IPR056330">
    <property type="entry name" value="CTT_SPB4"/>
</dbReference>
<keyword evidence="18" id="KW-1185">Reference proteome</keyword>
<evidence type="ECO:0000256" key="9">
    <source>
        <dbReference type="ARBA" id="ARBA00023054"/>
    </source>
</evidence>
<keyword evidence="6 12" id="KW-0347">Helicase</keyword>
<dbReference type="GO" id="GO:0005524">
    <property type="term" value="F:ATP binding"/>
    <property type="evidence" value="ECO:0007669"/>
    <property type="project" value="UniProtKB-UniRule"/>
</dbReference>
<dbReference type="PROSITE" id="PS51194">
    <property type="entry name" value="HELICASE_CTER"/>
    <property type="match status" value="1"/>
</dbReference>
<dbReference type="EMBL" id="LT598467">
    <property type="protein sequence ID" value="SCU98074.1"/>
    <property type="molecule type" value="Genomic_DNA"/>
</dbReference>
<reference evidence="18" key="1">
    <citation type="submission" date="2016-03" db="EMBL/GenBank/DDBJ databases">
        <authorList>
            <person name="Devillers H."/>
        </authorList>
    </citation>
    <scope>NUCLEOTIDE SEQUENCE [LARGE SCALE GENOMIC DNA]</scope>
</reference>
<dbReference type="GO" id="GO:0005730">
    <property type="term" value="C:nucleolus"/>
    <property type="evidence" value="ECO:0007669"/>
    <property type="project" value="UniProtKB-SubCell"/>
</dbReference>
<dbReference type="InterPro" id="IPR014001">
    <property type="entry name" value="Helicase_ATP-bd"/>
</dbReference>
<evidence type="ECO:0000256" key="4">
    <source>
        <dbReference type="ARBA" id="ARBA00022741"/>
    </source>
</evidence>
<dbReference type="EC" id="3.6.4.13" evidence="13"/>
<dbReference type="InterPro" id="IPR027417">
    <property type="entry name" value="P-loop_NTPase"/>
</dbReference>
<dbReference type="CDD" id="cd18787">
    <property type="entry name" value="SF2_C_DEAD"/>
    <property type="match status" value="1"/>
</dbReference>
<evidence type="ECO:0000256" key="5">
    <source>
        <dbReference type="ARBA" id="ARBA00022801"/>
    </source>
</evidence>
<dbReference type="PROSITE" id="PS51192">
    <property type="entry name" value="HELICASE_ATP_BIND_1"/>
    <property type="match status" value="1"/>
</dbReference>
<organism evidence="17 18">
    <name type="scientific">Lachancea mirantina</name>
    <dbReference type="NCBI Taxonomy" id="1230905"/>
    <lineage>
        <taxon>Eukaryota</taxon>
        <taxon>Fungi</taxon>
        <taxon>Dikarya</taxon>
        <taxon>Ascomycota</taxon>
        <taxon>Saccharomycotina</taxon>
        <taxon>Saccharomycetes</taxon>
        <taxon>Saccharomycetales</taxon>
        <taxon>Saccharomycetaceae</taxon>
        <taxon>Lachancea</taxon>
    </lineage>
</organism>
<dbReference type="InterPro" id="IPR011545">
    <property type="entry name" value="DEAD/DEAH_box_helicase_dom"/>
</dbReference>
<accession>A0A1G4K3G3</accession>
<comment type="subcellular location">
    <subcellularLocation>
        <location evidence="1">Nucleus</location>
        <location evidence="1">Nucleolus</location>
    </subcellularLocation>
</comment>
<evidence type="ECO:0000256" key="6">
    <source>
        <dbReference type="ARBA" id="ARBA00022806"/>
    </source>
</evidence>
<dbReference type="SMART" id="SM01178">
    <property type="entry name" value="DUF4217"/>
    <property type="match status" value="1"/>
</dbReference>
<dbReference type="Pfam" id="PF00271">
    <property type="entry name" value="Helicase_C"/>
    <property type="match status" value="1"/>
</dbReference>
<proteinExistence type="inferred from homology"/>
<evidence type="ECO:0000256" key="12">
    <source>
        <dbReference type="RuleBase" id="RU000492"/>
    </source>
</evidence>
<comment type="domain">
    <text evidence="13">The Q motif is unique to and characteristic of the DEAD box family of RNA helicases and controls ATP binding and hydrolysis.</text>
</comment>
<dbReference type="Pfam" id="PF23681">
    <property type="entry name" value="CTT_SPB4"/>
    <property type="match status" value="1"/>
</dbReference>
<evidence type="ECO:0000256" key="11">
    <source>
        <dbReference type="ARBA" id="ARBA00038002"/>
    </source>
</evidence>
<keyword evidence="8 13" id="KW-0694">RNA-binding</keyword>
<comment type="function">
    <text evidence="13">RNA helicase.</text>
</comment>
<evidence type="ECO:0000256" key="7">
    <source>
        <dbReference type="ARBA" id="ARBA00022840"/>
    </source>
</evidence>
<comment type="similarity">
    <text evidence="11">Belongs to the DEAD box helicase family. DDX55/SPB4 subfamily.</text>
</comment>
<evidence type="ECO:0000259" key="15">
    <source>
        <dbReference type="PROSITE" id="PS51192"/>
    </source>
</evidence>
<evidence type="ECO:0000256" key="8">
    <source>
        <dbReference type="ARBA" id="ARBA00022884"/>
    </source>
</evidence>
<keyword evidence="5 12" id="KW-0378">Hydrolase</keyword>
<dbReference type="GO" id="GO:0006364">
    <property type="term" value="P:rRNA processing"/>
    <property type="evidence" value="ECO:0007669"/>
    <property type="project" value="UniProtKB-KW"/>
</dbReference>
<feature type="domain" description="Helicase C-terminal" evidence="16">
    <location>
        <begin position="251"/>
        <end position="404"/>
    </location>
</feature>
<feature type="domain" description="Helicase ATP-binding" evidence="15">
    <location>
        <begin position="38"/>
        <end position="224"/>
    </location>
</feature>
<dbReference type="PANTHER" id="PTHR24031">
    <property type="entry name" value="RNA HELICASE"/>
    <property type="match status" value="1"/>
</dbReference>
<dbReference type="Pfam" id="PF13959">
    <property type="entry name" value="CTE_SPB4"/>
    <property type="match status" value="1"/>
</dbReference>
<dbReference type="GO" id="GO:0016887">
    <property type="term" value="F:ATP hydrolysis activity"/>
    <property type="evidence" value="ECO:0007669"/>
    <property type="project" value="RHEA"/>
</dbReference>
<feature type="region of interest" description="Disordered" evidence="14">
    <location>
        <begin position="511"/>
        <end position="551"/>
    </location>
</feature>
<dbReference type="SUPFAM" id="SSF52540">
    <property type="entry name" value="P-loop containing nucleoside triphosphate hydrolases"/>
    <property type="match status" value="1"/>
</dbReference>
<dbReference type="GO" id="GO:0003723">
    <property type="term" value="F:RNA binding"/>
    <property type="evidence" value="ECO:0007669"/>
    <property type="project" value="UniProtKB-UniRule"/>
</dbReference>
<dbReference type="Gene3D" id="3.40.50.300">
    <property type="entry name" value="P-loop containing nucleotide triphosphate hydrolases"/>
    <property type="match status" value="2"/>
</dbReference>